<name>A0A8J6TYA1_9FLAO</name>
<organism evidence="10 11">
    <name type="scientific">Taishania pollutisoli</name>
    <dbReference type="NCBI Taxonomy" id="2766479"/>
    <lineage>
        <taxon>Bacteria</taxon>
        <taxon>Pseudomonadati</taxon>
        <taxon>Bacteroidota</taxon>
        <taxon>Flavobacteriia</taxon>
        <taxon>Flavobacteriales</taxon>
        <taxon>Crocinitomicaceae</taxon>
        <taxon>Taishania</taxon>
    </lineage>
</organism>
<gene>
    <name evidence="10" type="ORF">H9Y05_14850</name>
</gene>
<dbReference type="PANTHER" id="PTHR11431">
    <property type="entry name" value="FERRITIN"/>
    <property type="match status" value="1"/>
</dbReference>
<comment type="similarity">
    <text evidence="1 8">Belongs to the ferritin family. Prokaryotic subfamily.</text>
</comment>
<feature type="binding site" evidence="7">
    <location>
        <position position="49"/>
    </location>
    <ligand>
        <name>Fe cation</name>
        <dbReference type="ChEBI" id="CHEBI:24875"/>
        <label>1</label>
    </ligand>
</feature>
<dbReference type="Gene3D" id="1.20.1260.10">
    <property type="match status" value="1"/>
</dbReference>
<dbReference type="InterPro" id="IPR009078">
    <property type="entry name" value="Ferritin-like_SF"/>
</dbReference>
<feature type="domain" description="Ferritin-like diiron" evidence="9">
    <location>
        <begin position="1"/>
        <end position="144"/>
    </location>
</feature>
<dbReference type="InterPro" id="IPR012347">
    <property type="entry name" value="Ferritin-like"/>
</dbReference>
<dbReference type="GO" id="GO:0042802">
    <property type="term" value="F:identical protein binding"/>
    <property type="evidence" value="ECO:0007669"/>
    <property type="project" value="UniProtKB-ARBA"/>
</dbReference>
<keyword evidence="2 8" id="KW-0409">Iron storage</keyword>
<evidence type="ECO:0000256" key="2">
    <source>
        <dbReference type="ARBA" id="ARBA00022434"/>
    </source>
</evidence>
<dbReference type="GO" id="GO:0005737">
    <property type="term" value="C:cytoplasm"/>
    <property type="evidence" value="ECO:0007669"/>
    <property type="project" value="UniProtKB-SubCell"/>
</dbReference>
<keyword evidence="4" id="KW-0560">Oxidoreductase</keyword>
<proteinExistence type="inferred from homology"/>
<dbReference type="RefSeq" id="WP_163492883.1">
    <property type="nucleotide sequence ID" value="NZ_JACVEL010000014.1"/>
</dbReference>
<dbReference type="InterPro" id="IPR001519">
    <property type="entry name" value="Ferritin"/>
</dbReference>
<comment type="function">
    <text evidence="6">May alleviate iron toxicity in the presence of oxygen.</text>
</comment>
<dbReference type="FunFam" id="1.20.1260.10:FF:000001">
    <property type="entry name" value="Non-heme ferritin"/>
    <property type="match status" value="1"/>
</dbReference>
<dbReference type="EC" id="1.16.3.2" evidence="8"/>
<feature type="binding site" evidence="7">
    <location>
        <position position="126"/>
    </location>
    <ligand>
        <name>Fe cation</name>
        <dbReference type="ChEBI" id="CHEBI:24875"/>
        <label>1</label>
    </ligand>
</feature>
<dbReference type="GO" id="GO:0006879">
    <property type="term" value="P:intracellular iron ion homeostasis"/>
    <property type="evidence" value="ECO:0007669"/>
    <property type="project" value="UniProtKB-KW"/>
</dbReference>
<comment type="function">
    <text evidence="8">Iron-storage protein.</text>
</comment>
<dbReference type="GO" id="GO:0008199">
    <property type="term" value="F:ferric iron binding"/>
    <property type="evidence" value="ECO:0007669"/>
    <property type="project" value="InterPro"/>
</dbReference>
<comment type="subcellular location">
    <subcellularLocation>
        <location evidence="8">Cytoplasm</location>
    </subcellularLocation>
</comment>
<dbReference type="SUPFAM" id="SSF47240">
    <property type="entry name" value="Ferritin-like"/>
    <property type="match status" value="1"/>
</dbReference>
<reference evidence="10" key="1">
    <citation type="submission" date="2020-09" db="EMBL/GenBank/DDBJ databases">
        <title>Taishania pollutisoli gen. nov., sp. nov., Isolated from Tetrabromobisphenol A-Contaminated Soil.</title>
        <authorList>
            <person name="Chen Q."/>
        </authorList>
    </citation>
    <scope>NUCLEOTIDE SEQUENCE</scope>
    <source>
        <strain evidence="10">CZZ-1</strain>
    </source>
</reference>
<dbReference type="GO" id="GO:0008198">
    <property type="term" value="F:ferrous iron binding"/>
    <property type="evidence" value="ECO:0007669"/>
    <property type="project" value="TreeGrafter"/>
</dbReference>
<feature type="binding site" evidence="7">
    <location>
        <position position="52"/>
    </location>
    <ligand>
        <name>Fe cation</name>
        <dbReference type="ChEBI" id="CHEBI:24875"/>
        <label>1</label>
    </ligand>
</feature>
<evidence type="ECO:0000256" key="7">
    <source>
        <dbReference type="PIRSR" id="PIRSR601519-1"/>
    </source>
</evidence>
<keyword evidence="5 7" id="KW-0408">Iron</keyword>
<protein>
    <recommendedName>
        <fullName evidence="8">Ferritin</fullName>
        <ecNumber evidence="8">1.16.3.2</ecNumber>
    </recommendedName>
</protein>
<keyword evidence="3 7" id="KW-0479">Metal-binding</keyword>
<dbReference type="Pfam" id="PF00210">
    <property type="entry name" value="Ferritin"/>
    <property type="match status" value="1"/>
</dbReference>
<evidence type="ECO:0000256" key="8">
    <source>
        <dbReference type="RuleBase" id="RU361145"/>
    </source>
</evidence>
<keyword evidence="11" id="KW-1185">Reference proteome</keyword>
<feature type="binding site" evidence="7">
    <location>
        <position position="93"/>
    </location>
    <ligand>
        <name>Fe cation</name>
        <dbReference type="ChEBI" id="CHEBI:24875"/>
        <label>1</label>
    </ligand>
</feature>
<dbReference type="InterPro" id="IPR041719">
    <property type="entry name" value="Ferritin_prok"/>
</dbReference>
<dbReference type="AlphaFoldDB" id="A0A8J6TYA1"/>
<dbReference type="CDD" id="cd01055">
    <property type="entry name" value="Nonheme_Ferritin"/>
    <property type="match status" value="1"/>
</dbReference>
<feature type="binding site" evidence="7">
    <location>
        <position position="16"/>
    </location>
    <ligand>
        <name>Fe cation</name>
        <dbReference type="ChEBI" id="CHEBI:24875"/>
        <label>1</label>
    </ligand>
</feature>
<dbReference type="GO" id="GO:0006826">
    <property type="term" value="P:iron ion transport"/>
    <property type="evidence" value="ECO:0007669"/>
    <property type="project" value="InterPro"/>
</dbReference>
<evidence type="ECO:0000256" key="3">
    <source>
        <dbReference type="ARBA" id="ARBA00022723"/>
    </source>
</evidence>
<comment type="caution">
    <text evidence="10">The sequence shown here is derived from an EMBL/GenBank/DDBJ whole genome shotgun (WGS) entry which is preliminary data.</text>
</comment>
<evidence type="ECO:0000256" key="6">
    <source>
        <dbReference type="ARBA" id="ARBA00054546"/>
    </source>
</evidence>
<dbReference type="InterPro" id="IPR009040">
    <property type="entry name" value="Ferritin-like_diiron"/>
</dbReference>
<comment type="catalytic activity">
    <reaction evidence="8">
        <text>4 Fe(2+) + O2 + 6 H2O = 4 iron(III) oxide-hydroxide + 12 H(+)</text>
        <dbReference type="Rhea" id="RHEA:11972"/>
        <dbReference type="ChEBI" id="CHEBI:15377"/>
        <dbReference type="ChEBI" id="CHEBI:15378"/>
        <dbReference type="ChEBI" id="CHEBI:15379"/>
        <dbReference type="ChEBI" id="CHEBI:29033"/>
        <dbReference type="ChEBI" id="CHEBI:78619"/>
        <dbReference type="EC" id="1.16.3.2"/>
    </reaction>
</comment>
<evidence type="ECO:0000313" key="10">
    <source>
        <dbReference type="EMBL" id="MBC9813751.1"/>
    </source>
</evidence>
<dbReference type="PANTHER" id="PTHR11431:SF127">
    <property type="entry name" value="BACTERIAL NON-HEME FERRITIN"/>
    <property type="match status" value="1"/>
</dbReference>
<keyword evidence="8" id="KW-0963">Cytoplasm</keyword>
<evidence type="ECO:0000259" key="9">
    <source>
        <dbReference type="PROSITE" id="PS50905"/>
    </source>
</evidence>
<dbReference type="InterPro" id="IPR008331">
    <property type="entry name" value="Ferritin_DPS_dom"/>
</dbReference>
<evidence type="ECO:0000256" key="4">
    <source>
        <dbReference type="ARBA" id="ARBA00023002"/>
    </source>
</evidence>
<dbReference type="GO" id="GO:0016491">
    <property type="term" value="F:oxidoreductase activity"/>
    <property type="evidence" value="ECO:0007669"/>
    <property type="project" value="UniProtKB-KW"/>
</dbReference>
<dbReference type="EMBL" id="JACVEL010000014">
    <property type="protein sequence ID" value="MBC9813751.1"/>
    <property type="molecule type" value="Genomic_DNA"/>
</dbReference>
<accession>A0A8J6TYA1</accession>
<sequence>MNSKVEKALNAQIEKEAFASQFYLAMASWAENTGLNGTAQFMYAHSDEERFHMLKLVKFVNERGGKAAIPSIAKPPMDFKNLEDIFTRLLEHEISVTASINDLVGLCLDEKDYTTHNFIQWYVSEQLEEEALARSILDKIKLIGNDKGGMYQFDKDLENSAIQSNSAARNTASK</sequence>
<evidence type="ECO:0000313" key="11">
    <source>
        <dbReference type="Proteomes" id="UP000652681"/>
    </source>
</evidence>
<evidence type="ECO:0000256" key="1">
    <source>
        <dbReference type="ARBA" id="ARBA00006950"/>
    </source>
</evidence>
<dbReference type="Proteomes" id="UP000652681">
    <property type="component" value="Unassembled WGS sequence"/>
</dbReference>
<dbReference type="PROSITE" id="PS50905">
    <property type="entry name" value="FERRITIN_LIKE"/>
    <property type="match status" value="1"/>
</dbReference>
<evidence type="ECO:0000256" key="5">
    <source>
        <dbReference type="ARBA" id="ARBA00023004"/>
    </source>
</evidence>